<proteinExistence type="predicted"/>
<organism evidence="1 2">
    <name type="scientific">Enterovibrio norvegicus</name>
    <dbReference type="NCBI Taxonomy" id="188144"/>
    <lineage>
        <taxon>Bacteria</taxon>
        <taxon>Pseudomonadati</taxon>
        <taxon>Pseudomonadota</taxon>
        <taxon>Gammaproteobacteria</taxon>
        <taxon>Vibrionales</taxon>
        <taxon>Vibrionaceae</taxon>
        <taxon>Enterovibrio</taxon>
    </lineage>
</organism>
<dbReference type="AlphaFoldDB" id="A0A2N7L5I6"/>
<evidence type="ECO:0000313" key="2">
    <source>
        <dbReference type="Proteomes" id="UP000235387"/>
    </source>
</evidence>
<dbReference type="Proteomes" id="UP000235387">
    <property type="component" value="Unassembled WGS sequence"/>
</dbReference>
<dbReference type="RefSeq" id="WP_102316566.1">
    <property type="nucleotide sequence ID" value="NZ_MCYQ01000007.1"/>
</dbReference>
<name>A0A2N7L5I6_9GAMM</name>
<gene>
    <name evidence="1" type="ORF">BCT23_05290</name>
</gene>
<protein>
    <submittedName>
        <fullName evidence="1">Uncharacterized protein</fullName>
    </submittedName>
</protein>
<accession>A0A2N7L5I6</accession>
<sequence length="67" mass="7713">MKENHQSYQSLEQFVIQLNQDEQVMLKEILSNNGRMKKMSCTSIEDSPLLTTDEMEAIMQLFQSGAT</sequence>
<comment type="caution">
    <text evidence="1">The sequence shown here is derived from an EMBL/GenBank/DDBJ whole genome shotgun (WGS) entry which is preliminary data.</text>
</comment>
<reference evidence="2" key="1">
    <citation type="submission" date="2016-07" db="EMBL/GenBank/DDBJ databases">
        <title>Nontailed viruses are major unrecognized killers of bacteria in the ocean.</title>
        <authorList>
            <person name="Kauffman K."/>
            <person name="Hussain F."/>
            <person name="Yang J."/>
            <person name="Arevalo P."/>
            <person name="Brown J."/>
            <person name="Cutler M."/>
            <person name="Kelly L."/>
            <person name="Polz M.F."/>
        </authorList>
    </citation>
    <scope>NUCLEOTIDE SEQUENCE [LARGE SCALE GENOMIC DNA]</scope>
    <source>
        <strain evidence="2">10N.261.45.A10</strain>
    </source>
</reference>
<dbReference type="EMBL" id="MDAL01000049">
    <property type="protein sequence ID" value="PMN88918.1"/>
    <property type="molecule type" value="Genomic_DNA"/>
</dbReference>
<evidence type="ECO:0000313" key="1">
    <source>
        <dbReference type="EMBL" id="PMN88918.1"/>
    </source>
</evidence>